<sequence length="64" mass="7171">MDEYFVHGAIERDGEVERVSDEEAKFWTVYKQIGGPSYAVFDCCTRPDAEAAANLLNKLKAVSE</sequence>
<dbReference type="Proteomes" id="UP000834503">
    <property type="component" value="Unassembled WGS sequence"/>
</dbReference>
<reference evidence="1" key="1">
    <citation type="submission" date="2020-05" db="EMBL/GenBank/DDBJ databases">
        <authorList>
            <person name="Delgado-Blas J."/>
        </authorList>
    </citation>
    <scope>NUCLEOTIDE SEQUENCE</scope>
    <source>
        <strain evidence="1">BB1459</strain>
        <strain evidence="2">BB1480</strain>
    </source>
</reference>
<proteinExistence type="predicted"/>
<protein>
    <submittedName>
        <fullName evidence="1">Uncharacterized protein</fullName>
    </submittedName>
</protein>
<evidence type="ECO:0000313" key="1">
    <source>
        <dbReference type="EMBL" id="CAB5546393.1"/>
    </source>
</evidence>
<dbReference type="Proteomes" id="UP000837205">
    <property type="component" value="Unassembled WGS sequence"/>
</dbReference>
<evidence type="ECO:0000313" key="4">
    <source>
        <dbReference type="Proteomes" id="UP000837205"/>
    </source>
</evidence>
<dbReference type="EMBL" id="CAHPQX010000008">
    <property type="protein sequence ID" value="CAB5546393.1"/>
    <property type="molecule type" value="Genomic_DNA"/>
</dbReference>
<keyword evidence="4" id="KW-1185">Reference proteome</keyword>
<name>A0A9N8GS13_9ENTR</name>
<dbReference type="AlphaFoldDB" id="A0A9N8GS13"/>
<organism evidence="1 3">
    <name type="scientific">Citrobacter werkmanii</name>
    <dbReference type="NCBI Taxonomy" id="67827"/>
    <lineage>
        <taxon>Bacteria</taxon>
        <taxon>Pseudomonadati</taxon>
        <taxon>Pseudomonadota</taxon>
        <taxon>Gammaproteobacteria</taxon>
        <taxon>Enterobacterales</taxon>
        <taxon>Enterobacteriaceae</taxon>
        <taxon>Citrobacter</taxon>
        <taxon>Citrobacter freundii complex</taxon>
    </lineage>
</organism>
<accession>A0A9N8GS13</accession>
<evidence type="ECO:0000313" key="2">
    <source>
        <dbReference type="EMBL" id="CAC9197949.1"/>
    </source>
</evidence>
<evidence type="ECO:0000313" key="3">
    <source>
        <dbReference type="Proteomes" id="UP000834503"/>
    </source>
</evidence>
<gene>
    <name evidence="1" type="ORF">GHA_02187</name>
    <name evidence="2" type="ORF">TML_02193</name>
</gene>
<comment type="caution">
    <text evidence="1">The sequence shown here is derived from an EMBL/GenBank/DDBJ whole genome shotgun (WGS) entry which is preliminary data.</text>
</comment>
<dbReference type="RefSeq" id="WP_239176469.1">
    <property type="nucleotide sequence ID" value="NZ_CAHPQT010000014.1"/>
</dbReference>
<dbReference type="EMBL" id="CAIIUA010000001">
    <property type="protein sequence ID" value="CAC9197949.1"/>
    <property type="molecule type" value="Genomic_DNA"/>
</dbReference>